<dbReference type="InterPro" id="IPR042099">
    <property type="entry name" value="ANL_N_sf"/>
</dbReference>
<dbReference type="SUPFAM" id="SSF56801">
    <property type="entry name" value="Acetyl-CoA synthetase-like"/>
    <property type="match status" value="1"/>
</dbReference>
<organism evidence="1">
    <name type="scientific">Oikopleura dioica</name>
    <name type="common">Tunicate</name>
    <dbReference type="NCBI Taxonomy" id="34765"/>
    <lineage>
        <taxon>Eukaryota</taxon>
        <taxon>Metazoa</taxon>
        <taxon>Chordata</taxon>
        <taxon>Tunicata</taxon>
        <taxon>Appendicularia</taxon>
        <taxon>Copelata</taxon>
        <taxon>Oikopleuridae</taxon>
        <taxon>Oikopleura</taxon>
    </lineage>
</organism>
<dbReference type="EMBL" id="FN654308">
    <property type="protein sequence ID" value="CBY31568.1"/>
    <property type="molecule type" value="Genomic_DNA"/>
</dbReference>
<dbReference type="SUPFAM" id="SSF50998">
    <property type="entry name" value="Quinoprotein alcohol dehydrogenase-like"/>
    <property type="match status" value="1"/>
</dbReference>
<accession>E4Y7G8</accession>
<gene>
    <name evidence="1" type="ORF">GSOID_T00025479001</name>
</gene>
<dbReference type="InterPro" id="IPR015943">
    <property type="entry name" value="WD40/YVTN_repeat-like_dom_sf"/>
</dbReference>
<dbReference type="GO" id="GO:0043041">
    <property type="term" value="P:amino acid activation for nonribosomal peptide biosynthetic process"/>
    <property type="evidence" value="ECO:0007669"/>
    <property type="project" value="TreeGrafter"/>
</dbReference>
<dbReference type="Proteomes" id="UP000011014">
    <property type="component" value="Unassembled WGS sequence"/>
</dbReference>
<dbReference type="Gene3D" id="3.40.50.12780">
    <property type="entry name" value="N-terminal domain of ligase-like"/>
    <property type="match status" value="1"/>
</dbReference>
<dbReference type="AlphaFoldDB" id="E4Y7G8"/>
<sequence>MTPSLALRLSRIGGSIRCRISGSDSKGLNFGEKIFRIESEKLEHVLLGGEEFPSPELVKNIFGSSVNFWNIYGVTEASIWTSIVKITSEDHFPIIEKVLVDGISNFSIENHHNCLEIHVDEDRACLVDGKLMRVVKTTDVVRIDKNAYEDEIVFFKKRKGASLKRSGKKINLKLIKIALEKSIEGMRVLHLFSRNGEILGAVTGTVKSGYEIQVATKSASEIPDRIFIFSEENIPLSKSLKLNTKVLEDEINILRSEEGARVNAELAKCFQMLIEHLIHHVFWEMNFFEAGGTSIDAMILLNELRLPPEYNAQFLKSLKSESLQKCRKNLQKLDEMLQNSSQTSIKYSKIPISEFRRDPGLSAYNFESSSASSFTLDMRKIWAVNLGSCADCDPLVLEHKGGARSHLLIMGTHDGGLHAVNAQDGTFFWNFTSKAAGYLIWHSMIFVAESGKYLHLLDPKTGGVLITEENPGGSRGAPLIIGDSILVYNENIIIYDWDDSFCGLVLKEKINIGETMMAKPLLTRNNDLIVATAKGKVIKLTISGVKLFELQIDGPIFNSPVEENGEFLVMNVKGKLTRIDNEGKVTGRSTVSKWTCFAPMKNALVSDEKGNIYRIDNKEENCKSKLFSKRKKKIVKELLAFSSFFVALSTDGVLEILDQDGNCSGSYNFGAECWSSLGALLKNDDFYVFIGSRDDQLTCLRLFTKNSQQSMKKRKSAPKLDREVAEERDEIVKSDCYRRNNCRLLGPVEGETTGMLIVKILKFAKQRLTKDDFLKLCEAIKDIEQLSWDCNHIEHRTENRDCPAFPVCESLGFRIAHSCRLQTEIMGLLCAVLPYRISQSSALGESHQALRSVREFHLCCKAGNVDLSKIFASKEELTYSLISKRAKISSRPFLRSLLFSLHSDGKPAENLLPEEEHIDFQKWKSKTDPFFPSYSGNNS</sequence>
<dbReference type="PANTHER" id="PTHR44394:SF1">
    <property type="entry name" value="BETA-ALANINE-ACTIVATING ENZYME"/>
    <property type="match status" value="1"/>
</dbReference>
<name>E4Y7G8_OIKDI</name>
<dbReference type="Gene3D" id="2.130.10.10">
    <property type="entry name" value="YVTN repeat-like/Quinoprotein amine dehydrogenase"/>
    <property type="match status" value="1"/>
</dbReference>
<dbReference type="InterPro" id="IPR011047">
    <property type="entry name" value="Quinoprotein_ADH-like_sf"/>
</dbReference>
<protein>
    <submittedName>
        <fullName evidence="1">Uncharacterized protein</fullName>
    </submittedName>
</protein>
<dbReference type="InterPro" id="IPR052091">
    <property type="entry name" value="Beta-ala_Activ/Resist"/>
</dbReference>
<reference evidence="1" key="1">
    <citation type="journal article" date="2010" name="Science">
        <title>Plasticity of animal genome architecture unmasked by rapid evolution of a pelagic tunicate.</title>
        <authorList>
            <person name="Denoeud F."/>
            <person name="Henriet S."/>
            <person name="Mungpakdee S."/>
            <person name="Aury J.M."/>
            <person name="Da Silva C."/>
            <person name="Brinkmann H."/>
            <person name="Mikhaleva J."/>
            <person name="Olsen L.C."/>
            <person name="Jubin C."/>
            <person name="Canestro C."/>
            <person name="Bouquet J.M."/>
            <person name="Danks G."/>
            <person name="Poulain J."/>
            <person name="Campsteijn C."/>
            <person name="Adamski M."/>
            <person name="Cross I."/>
            <person name="Yadetie F."/>
            <person name="Muffato M."/>
            <person name="Louis A."/>
            <person name="Butcher S."/>
            <person name="Tsagkogeorga G."/>
            <person name="Konrad A."/>
            <person name="Singh S."/>
            <person name="Jensen M.F."/>
            <person name="Cong E.H."/>
            <person name="Eikeseth-Otteraa H."/>
            <person name="Noel B."/>
            <person name="Anthouard V."/>
            <person name="Porcel B.M."/>
            <person name="Kachouri-Lafond R."/>
            <person name="Nishino A."/>
            <person name="Ugolini M."/>
            <person name="Chourrout P."/>
            <person name="Nishida H."/>
            <person name="Aasland R."/>
            <person name="Huzurbazar S."/>
            <person name="Westhof E."/>
            <person name="Delsuc F."/>
            <person name="Lehrach H."/>
            <person name="Reinhardt R."/>
            <person name="Weissenbach J."/>
            <person name="Roy S.W."/>
            <person name="Artiguenave F."/>
            <person name="Postlethwait J.H."/>
            <person name="Manak J.R."/>
            <person name="Thompson E.M."/>
            <person name="Jaillon O."/>
            <person name="Du Pasquier L."/>
            <person name="Boudinot P."/>
            <person name="Liberles D.A."/>
            <person name="Volff J.N."/>
            <person name="Philippe H."/>
            <person name="Lenhard B."/>
            <person name="Roest Crollius H."/>
            <person name="Wincker P."/>
            <person name="Chourrout D."/>
        </authorList>
    </citation>
    <scope>NUCLEOTIDE SEQUENCE [LARGE SCALE GENOMIC DNA]</scope>
</reference>
<dbReference type="PANTHER" id="PTHR44394">
    <property type="entry name" value="BETA-ALANINE-ACTIVATING ENZYME"/>
    <property type="match status" value="1"/>
</dbReference>
<evidence type="ECO:0000313" key="1">
    <source>
        <dbReference type="EMBL" id="CBY31568.1"/>
    </source>
</evidence>
<proteinExistence type="predicted"/>